<dbReference type="SUPFAM" id="SSF81901">
    <property type="entry name" value="HCP-like"/>
    <property type="match status" value="1"/>
</dbReference>
<comment type="caution">
    <text evidence="2">The sequence shown here is derived from an EMBL/GenBank/DDBJ whole genome shotgun (WGS) entry which is preliminary data.</text>
</comment>
<feature type="region of interest" description="Disordered" evidence="1">
    <location>
        <begin position="1"/>
        <end position="26"/>
    </location>
</feature>
<organism evidence="2 3">
    <name type="scientific">Gigaspora margarita</name>
    <dbReference type="NCBI Taxonomy" id="4874"/>
    <lineage>
        <taxon>Eukaryota</taxon>
        <taxon>Fungi</taxon>
        <taxon>Fungi incertae sedis</taxon>
        <taxon>Mucoromycota</taxon>
        <taxon>Glomeromycotina</taxon>
        <taxon>Glomeromycetes</taxon>
        <taxon>Diversisporales</taxon>
        <taxon>Gigasporaceae</taxon>
        <taxon>Gigaspora</taxon>
    </lineage>
</organism>
<gene>
    <name evidence="2" type="ORF">GMARGA_LOCUS11707</name>
</gene>
<dbReference type="Gene3D" id="1.10.510.10">
    <property type="entry name" value="Transferase(Phosphotransferase) domain 1"/>
    <property type="match status" value="1"/>
</dbReference>
<dbReference type="Proteomes" id="UP000789901">
    <property type="component" value="Unassembled WGS sequence"/>
</dbReference>
<accession>A0ABN7UX08</accession>
<dbReference type="InterPro" id="IPR011990">
    <property type="entry name" value="TPR-like_helical_dom_sf"/>
</dbReference>
<feature type="compositionally biased region" description="Basic and acidic residues" evidence="1">
    <location>
        <begin position="17"/>
        <end position="26"/>
    </location>
</feature>
<keyword evidence="3" id="KW-1185">Reference proteome</keyword>
<evidence type="ECO:0000313" key="3">
    <source>
        <dbReference type="Proteomes" id="UP000789901"/>
    </source>
</evidence>
<proteinExistence type="predicted"/>
<dbReference type="SMART" id="SM00671">
    <property type="entry name" value="SEL1"/>
    <property type="match status" value="1"/>
</dbReference>
<dbReference type="Pfam" id="PF08238">
    <property type="entry name" value="Sel1"/>
    <property type="match status" value="2"/>
</dbReference>
<dbReference type="InterPro" id="IPR006597">
    <property type="entry name" value="Sel1-like"/>
</dbReference>
<dbReference type="Gene3D" id="1.25.40.10">
    <property type="entry name" value="Tetratricopeptide repeat domain"/>
    <property type="match status" value="1"/>
</dbReference>
<reference evidence="2 3" key="1">
    <citation type="submission" date="2021-06" db="EMBL/GenBank/DDBJ databases">
        <authorList>
            <person name="Kallberg Y."/>
            <person name="Tangrot J."/>
            <person name="Rosling A."/>
        </authorList>
    </citation>
    <scope>NUCLEOTIDE SEQUENCE [LARGE SCALE GENOMIC DNA]</scope>
    <source>
        <strain evidence="2 3">120-4 pot B 10/14</strain>
    </source>
</reference>
<evidence type="ECO:0000313" key="2">
    <source>
        <dbReference type="EMBL" id="CAG8694215.1"/>
    </source>
</evidence>
<feature type="compositionally biased region" description="Polar residues" evidence="1">
    <location>
        <begin position="1"/>
        <end position="16"/>
    </location>
</feature>
<evidence type="ECO:0000256" key="1">
    <source>
        <dbReference type="SAM" id="MobiDB-lite"/>
    </source>
</evidence>
<dbReference type="EMBL" id="CAJVQB010006934">
    <property type="protein sequence ID" value="CAG8694215.1"/>
    <property type="molecule type" value="Genomic_DNA"/>
</dbReference>
<name>A0ABN7UX08_GIGMA</name>
<protein>
    <submittedName>
        <fullName evidence="2">11685_t:CDS:1</fullName>
    </submittedName>
</protein>
<sequence>MGDIVDSQNKSFGYDTQKQERDEQQKKYSNNVLISDDKALIADFGLSKQLNEVNSLSSALQGMAAYIEPQVIEKRLSKVHRSTDPKQRPALERVVDDLIRISEINVESEFIINRNMGVETVQNVEVIERPPTNLLNELWLIFKESTNRGNEFQQISKMIKDWCISACNNLGIYYELGIEEKNTKKAFEHYKIAAKEDIPFGQCNLARCFKNGTGTEKIQNSGIKKQQITGKRILTQLIKAKGIDLTSF</sequence>